<organism evidence="1 2">
    <name type="scientific">Microbacterium suwonense</name>
    <dbReference type="NCBI Taxonomy" id="683047"/>
    <lineage>
        <taxon>Bacteria</taxon>
        <taxon>Bacillati</taxon>
        <taxon>Actinomycetota</taxon>
        <taxon>Actinomycetes</taxon>
        <taxon>Micrococcales</taxon>
        <taxon>Microbacteriaceae</taxon>
        <taxon>Microbacterium</taxon>
    </lineage>
</organism>
<keyword evidence="2" id="KW-1185">Reference proteome</keyword>
<accession>A0ABM8FW18</accession>
<protein>
    <submittedName>
        <fullName evidence="1">Uncharacterized protein</fullName>
    </submittedName>
</protein>
<sequence length="209" mass="23772">MSYEIIRWFEFDSAALSYKFESRSSNTYPEHHFSTVKDQYTPEELAESMSTYGFTLEEAFVYEAIIVTFQYAAAESSVPARLRRALGAVERCIKGWMPDAHVYKAGKNLHVLGDNVPALVKMCVDAFMRSYGNLRGEIEDDRYVIERWPGNYISIYNFVLGSGLEQARIYGSRGLAEAAMKKRSRKLYTSEMRVVPYLSALASQNGTAF</sequence>
<dbReference type="RefSeq" id="WP_286300381.1">
    <property type="nucleotide sequence ID" value="NZ_AP027728.1"/>
</dbReference>
<name>A0ABM8FW18_9MICO</name>
<evidence type="ECO:0000313" key="2">
    <source>
        <dbReference type="Proteomes" id="UP001321543"/>
    </source>
</evidence>
<dbReference type="EMBL" id="AP027728">
    <property type="protein sequence ID" value="BDZ39932.1"/>
    <property type="molecule type" value="Genomic_DNA"/>
</dbReference>
<reference evidence="2" key="1">
    <citation type="journal article" date="2019" name="Int. J. Syst. Evol. Microbiol.">
        <title>The Global Catalogue of Microorganisms (GCM) 10K type strain sequencing project: providing services to taxonomists for standard genome sequencing and annotation.</title>
        <authorList>
            <consortium name="The Broad Institute Genomics Platform"/>
            <consortium name="The Broad Institute Genome Sequencing Center for Infectious Disease"/>
            <person name="Wu L."/>
            <person name="Ma J."/>
        </authorList>
    </citation>
    <scope>NUCLEOTIDE SEQUENCE [LARGE SCALE GENOMIC DNA]</scope>
    <source>
        <strain evidence="2">NBRC 106310</strain>
    </source>
</reference>
<dbReference type="Proteomes" id="UP001321543">
    <property type="component" value="Chromosome"/>
</dbReference>
<evidence type="ECO:0000313" key="1">
    <source>
        <dbReference type="EMBL" id="BDZ39932.1"/>
    </source>
</evidence>
<proteinExistence type="predicted"/>
<gene>
    <name evidence="1" type="ORF">GCM10025863_25460</name>
</gene>